<dbReference type="FunFam" id="3.30.420.40:FF:000148">
    <property type="entry name" value="Actin, alpha skeletal muscle"/>
    <property type="match status" value="1"/>
</dbReference>
<dbReference type="PRINTS" id="PR00190">
    <property type="entry name" value="ACTIN"/>
</dbReference>
<dbReference type="Pfam" id="PF00022">
    <property type="entry name" value="Actin"/>
    <property type="match status" value="1"/>
</dbReference>
<evidence type="ECO:0000313" key="7">
    <source>
        <dbReference type="EMBL" id="KAI6660575.1"/>
    </source>
</evidence>
<keyword evidence="8" id="KW-1185">Reference proteome</keyword>
<dbReference type="GO" id="GO:0005856">
    <property type="term" value="C:cytoskeleton"/>
    <property type="evidence" value="ECO:0007669"/>
    <property type="project" value="UniProtKB-SubCell"/>
</dbReference>
<comment type="caution">
    <text evidence="7">The sequence shown here is derived from an EMBL/GenBank/DDBJ whole genome shotgun (WGS) entry which is preliminary data.</text>
</comment>
<dbReference type="Gene3D" id="3.30.420.40">
    <property type="match status" value="2"/>
</dbReference>
<dbReference type="GO" id="GO:0005524">
    <property type="term" value="F:ATP binding"/>
    <property type="evidence" value="ECO:0007669"/>
    <property type="project" value="UniProtKB-KW"/>
</dbReference>
<evidence type="ECO:0000313" key="8">
    <source>
        <dbReference type="Proteomes" id="UP001165289"/>
    </source>
</evidence>
<keyword evidence="2" id="KW-0963">Cytoplasm</keyword>
<name>A0AAV7KI50_9METZ</name>
<evidence type="ECO:0000256" key="3">
    <source>
        <dbReference type="ARBA" id="ARBA00022741"/>
    </source>
</evidence>
<gene>
    <name evidence="7" type="ORF">LOD99_14159</name>
</gene>
<evidence type="ECO:0000256" key="2">
    <source>
        <dbReference type="ARBA" id="ARBA00022490"/>
    </source>
</evidence>
<comment type="subcellular location">
    <subcellularLocation>
        <location evidence="1">Cytoplasm</location>
        <location evidence="1">Cytoskeleton</location>
    </subcellularLocation>
</comment>
<comment type="similarity">
    <text evidence="6">Belongs to the actin family.</text>
</comment>
<accession>A0AAV7KI50</accession>
<evidence type="ECO:0000256" key="1">
    <source>
        <dbReference type="ARBA" id="ARBA00004245"/>
    </source>
</evidence>
<dbReference type="InterPro" id="IPR004001">
    <property type="entry name" value="Actin_CS"/>
</dbReference>
<dbReference type="Proteomes" id="UP001165289">
    <property type="component" value="Unassembled WGS sequence"/>
</dbReference>
<organism evidence="7 8">
    <name type="scientific">Oopsacas minuta</name>
    <dbReference type="NCBI Taxonomy" id="111878"/>
    <lineage>
        <taxon>Eukaryota</taxon>
        <taxon>Metazoa</taxon>
        <taxon>Porifera</taxon>
        <taxon>Hexactinellida</taxon>
        <taxon>Hexasterophora</taxon>
        <taxon>Lyssacinosida</taxon>
        <taxon>Leucopsacidae</taxon>
        <taxon>Oopsacas</taxon>
    </lineage>
</organism>
<keyword evidence="3" id="KW-0547">Nucleotide-binding</keyword>
<dbReference type="EMBL" id="JAKMXF010000033">
    <property type="protein sequence ID" value="KAI6660575.1"/>
    <property type="molecule type" value="Genomic_DNA"/>
</dbReference>
<dbReference type="PROSITE" id="PS00406">
    <property type="entry name" value="ACTINS_1"/>
    <property type="match status" value="1"/>
</dbReference>
<reference evidence="7 8" key="1">
    <citation type="journal article" date="2023" name="BMC Biol.">
        <title>The compact genome of the sponge Oopsacas minuta (Hexactinellida) is lacking key metazoan core genes.</title>
        <authorList>
            <person name="Santini S."/>
            <person name="Schenkelaars Q."/>
            <person name="Jourda C."/>
            <person name="Duchesne M."/>
            <person name="Belahbib H."/>
            <person name="Rocher C."/>
            <person name="Selva M."/>
            <person name="Riesgo A."/>
            <person name="Vervoort M."/>
            <person name="Leys S.P."/>
            <person name="Kodjabachian L."/>
            <person name="Le Bivic A."/>
            <person name="Borchiellini C."/>
            <person name="Claverie J.M."/>
            <person name="Renard E."/>
        </authorList>
    </citation>
    <scope>NUCLEOTIDE SEQUENCE [LARGE SCALE GENOMIC DNA]</scope>
    <source>
        <strain evidence="7">SPO-2</strain>
    </source>
</reference>
<dbReference type="AlphaFoldDB" id="A0AAV7KI50"/>
<keyword evidence="5" id="KW-0206">Cytoskeleton</keyword>
<dbReference type="FunFam" id="3.90.640.10:FF:000007">
    <property type="entry name" value="Actin like 7B"/>
    <property type="match status" value="1"/>
</dbReference>
<evidence type="ECO:0000256" key="4">
    <source>
        <dbReference type="ARBA" id="ARBA00022840"/>
    </source>
</evidence>
<dbReference type="Gene3D" id="3.90.640.10">
    <property type="entry name" value="Actin, Chain A, domain 4"/>
    <property type="match status" value="1"/>
</dbReference>
<proteinExistence type="inferred from homology"/>
<dbReference type="InterPro" id="IPR004000">
    <property type="entry name" value="Actin"/>
</dbReference>
<protein>
    <submittedName>
        <fullName evidence="7">Actin-2</fullName>
    </submittedName>
</protein>
<dbReference type="InterPro" id="IPR043129">
    <property type="entry name" value="ATPase_NBD"/>
</dbReference>
<keyword evidence="4" id="KW-0067">ATP-binding</keyword>
<evidence type="ECO:0000256" key="6">
    <source>
        <dbReference type="RuleBase" id="RU000487"/>
    </source>
</evidence>
<dbReference type="SMART" id="SM00268">
    <property type="entry name" value="ACTIN"/>
    <property type="match status" value="1"/>
</dbReference>
<sequence>MTGQGIPLVIDAGSHSTKSGFALDSSPSSVFPSIVGYLRHVDLKTCPLLYLRDSYVGDEAQTKRGMLSLKYPFENGYVHDWDVMEDIFDYIFRKELRVLPENHSMMFMEHPHNPKRNTETLTQLMFEKYNIPAIQIQIKATLGLYAHGRTTGVTIHSGDELSYTLPIYEGYPNDEDVNFFKLAGRDITDYLMKLLIDRGYCLSTVVDRENVNNMKENLAYVLVDFQQELLLPDSSIEKKYQLPDGQVITLGRERLCSHAMFQPFLIGMQSDGLIKSIINAIMNAEFDCRKEFFSNIVLTGGNTNFPGFLERLQNEISALAPSVFKVKILSANEQHRKYTNWIGGSIITSLHQFQTYWKTITDYSDYGPQGLVQRMGNF</sequence>
<dbReference type="SUPFAM" id="SSF53067">
    <property type="entry name" value="Actin-like ATPase domain"/>
    <property type="match status" value="2"/>
</dbReference>
<dbReference type="PANTHER" id="PTHR11937">
    <property type="entry name" value="ACTIN"/>
    <property type="match status" value="1"/>
</dbReference>
<evidence type="ECO:0000256" key="5">
    <source>
        <dbReference type="ARBA" id="ARBA00023212"/>
    </source>
</evidence>